<evidence type="ECO:0000313" key="5">
    <source>
        <dbReference type="Proteomes" id="UP000016931"/>
    </source>
</evidence>
<protein>
    <recommendedName>
        <fullName evidence="3">NTF2-like domain-containing protein</fullName>
    </recommendedName>
</protein>
<name>N1QFH0_SPHMS</name>
<dbReference type="RefSeq" id="XP_016757344.1">
    <property type="nucleotide sequence ID" value="XM_016900865.1"/>
</dbReference>
<feature type="compositionally biased region" description="Basic and acidic residues" evidence="1">
    <location>
        <begin position="249"/>
        <end position="258"/>
    </location>
</feature>
<feature type="region of interest" description="Disordered" evidence="1">
    <location>
        <begin position="516"/>
        <end position="543"/>
    </location>
</feature>
<dbReference type="HOGENOM" id="CLU_501695_0_0_1"/>
<evidence type="ECO:0000256" key="1">
    <source>
        <dbReference type="SAM" id="MobiDB-lite"/>
    </source>
</evidence>
<keyword evidence="2" id="KW-0732">Signal</keyword>
<feature type="domain" description="NTF2-like" evidence="3">
    <location>
        <begin position="360"/>
        <end position="501"/>
    </location>
</feature>
<accession>N1QFH0</accession>
<reference evidence="4 5" key="1">
    <citation type="journal article" date="2012" name="PLoS Pathog.">
        <title>Diverse lifestyles and strategies of plant pathogenesis encoded in the genomes of eighteen Dothideomycetes fungi.</title>
        <authorList>
            <person name="Ohm R.A."/>
            <person name="Feau N."/>
            <person name="Henrissat B."/>
            <person name="Schoch C.L."/>
            <person name="Horwitz B.A."/>
            <person name="Barry K.W."/>
            <person name="Condon B.J."/>
            <person name="Copeland A.C."/>
            <person name="Dhillon B."/>
            <person name="Glaser F."/>
            <person name="Hesse C.N."/>
            <person name="Kosti I."/>
            <person name="LaButti K."/>
            <person name="Lindquist E.A."/>
            <person name="Lucas S."/>
            <person name="Salamov A.A."/>
            <person name="Bradshaw R.E."/>
            <person name="Ciuffetti L."/>
            <person name="Hamelin R.C."/>
            <person name="Kema G.H.J."/>
            <person name="Lawrence C."/>
            <person name="Scott J.A."/>
            <person name="Spatafora J.W."/>
            <person name="Turgeon B.G."/>
            <person name="de Wit P.J.G.M."/>
            <person name="Zhong S."/>
            <person name="Goodwin S.B."/>
            <person name="Grigoriev I.V."/>
        </authorList>
    </citation>
    <scope>NUCLEOTIDE SEQUENCE [LARGE SCALE GENOMIC DNA]</scope>
    <source>
        <strain evidence="4 5">SO2202</strain>
    </source>
</reference>
<dbReference type="GeneID" id="27898002"/>
<dbReference type="InterPro" id="IPR058645">
    <property type="entry name" value="NTF2-like_dom_7"/>
</dbReference>
<feature type="compositionally biased region" description="Acidic residues" evidence="1">
    <location>
        <begin position="534"/>
        <end position="543"/>
    </location>
</feature>
<feature type="compositionally biased region" description="Polar residues" evidence="1">
    <location>
        <begin position="302"/>
        <end position="314"/>
    </location>
</feature>
<feature type="compositionally biased region" description="Low complexity" evidence="1">
    <location>
        <begin position="42"/>
        <end position="64"/>
    </location>
</feature>
<dbReference type="EMBL" id="KB456269">
    <property type="protein sequence ID" value="EMF09223.1"/>
    <property type="molecule type" value="Genomic_DNA"/>
</dbReference>
<dbReference type="Proteomes" id="UP000016931">
    <property type="component" value="Unassembled WGS sequence"/>
</dbReference>
<keyword evidence="5" id="KW-1185">Reference proteome</keyword>
<feature type="compositionally biased region" description="Basic and acidic residues" evidence="1">
    <location>
        <begin position="204"/>
        <end position="213"/>
    </location>
</feature>
<dbReference type="OrthoDB" id="5596743at2759"/>
<feature type="compositionally biased region" description="Polar residues" evidence="1">
    <location>
        <begin position="23"/>
        <end position="38"/>
    </location>
</feature>
<dbReference type="AlphaFoldDB" id="N1QFH0"/>
<feature type="compositionally biased region" description="Basic and acidic residues" evidence="1">
    <location>
        <begin position="153"/>
        <end position="162"/>
    </location>
</feature>
<feature type="region of interest" description="Disordered" evidence="1">
    <location>
        <begin position="16"/>
        <end position="359"/>
    </location>
</feature>
<feature type="compositionally biased region" description="Low complexity" evidence="1">
    <location>
        <begin position="88"/>
        <end position="112"/>
    </location>
</feature>
<feature type="compositionally biased region" description="Basic and acidic residues" evidence="1">
    <location>
        <begin position="288"/>
        <end position="300"/>
    </location>
</feature>
<dbReference type="eggNOG" id="ENOG502RKZC">
    <property type="taxonomic scope" value="Eukaryota"/>
</dbReference>
<feature type="compositionally biased region" description="Low complexity" evidence="1">
    <location>
        <begin position="522"/>
        <end position="533"/>
    </location>
</feature>
<proteinExistence type="predicted"/>
<feature type="chain" id="PRO_5004109816" description="NTF2-like domain-containing protein" evidence="2">
    <location>
        <begin position="19"/>
        <end position="543"/>
    </location>
</feature>
<evidence type="ECO:0000256" key="2">
    <source>
        <dbReference type="SAM" id="SignalP"/>
    </source>
</evidence>
<dbReference type="Pfam" id="PF26534">
    <property type="entry name" value="NTF2_7"/>
    <property type="match status" value="1"/>
</dbReference>
<gene>
    <name evidence="4" type="ORF">SEPMUDRAFT_110745</name>
</gene>
<evidence type="ECO:0000313" key="4">
    <source>
        <dbReference type="EMBL" id="EMF09223.1"/>
    </source>
</evidence>
<organism evidence="4 5">
    <name type="scientific">Sphaerulina musiva (strain SO2202)</name>
    <name type="common">Poplar stem canker fungus</name>
    <name type="synonym">Septoria musiva</name>
    <dbReference type="NCBI Taxonomy" id="692275"/>
    <lineage>
        <taxon>Eukaryota</taxon>
        <taxon>Fungi</taxon>
        <taxon>Dikarya</taxon>
        <taxon>Ascomycota</taxon>
        <taxon>Pezizomycotina</taxon>
        <taxon>Dothideomycetes</taxon>
        <taxon>Dothideomycetidae</taxon>
        <taxon>Mycosphaerellales</taxon>
        <taxon>Mycosphaerellaceae</taxon>
        <taxon>Sphaerulina</taxon>
    </lineage>
</organism>
<feature type="compositionally biased region" description="Low complexity" evidence="1">
    <location>
        <begin position="278"/>
        <end position="287"/>
    </location>
</feature>
<evidence type="ECO:0000259" key="3">
    <source>
        <dbReference type="Pfam" id="PF26534"/>
    </source>
</evidence>
<feature type="signal peptide" evidence="2">
    <location>
        <begin position="1"/>
        <end position="18"/>
    </location>
</feature>
<dbReference type="PRINTS" id="PR01217">
    <property type="entry name" value="PRICHEXTENSN"/>
</dbReference>
<sequence length="543" mass="56702">MKFALVASALAFSTTALAGSPPSYGQQSPENTPQQDQGKSGGKTPQTYGQTPPTYGGSPPTYGGAKSPEDTPQQGQGKNGGTPYSPEQGGKTPPTYGQTPPTYGGTPPSYGQKGNEKSPENTPEQGTGQNGGKKPVTYGQAPPSYGQNGGVKSPEDTPDKGQGKNGGTPYSPEKGGKKPVTYGQTPPTYGQTPPTYGQNGGTKSPEDTPEKGKGKNGGTPYSPEKGGDKKPVTYGQTPPTYGQNGGAKSPEDTPEKGQGKNGGIPYSPEKGSKPPPTYGQTPPTYGQKKQDQGKTGDKQDQPMTYNSGKTSSSPPDYYGKGAHGGGGWQPHGPQCCIESEAPSYGGAQGGGATYGSQGQQCITPEEGQEWLEKFISILSHTTPDIDQTANELIADQYLEVSNSIFSLQGKKLSVESVSAPNKEAYLQGITHTPPIQSIQTKDIIIGCDKLVWSWSFGHVGAGVYPQNGINIFHLIRNAGQLQADRLDLEFDSIAWGLNTGELESVTYANGKKQDAAMKFKAGPEQGAAASSSEGEGEEEDSEE</sequence>
<feature type="compositionally biased region" description="Low complexity" evidence="1">
    <location>
        <begin position="181"/>
        <end position="197"/>
    </location>
</feature>